<comment type="subcellular location">
    <subcellularLocation>
        <location evidence="1">Cell membrane</location>
        <topology evidence="1">Multi-pass membrane protein</topology>
    </subcellularLocation>
</comment>
<feature type="transmembrane region" description="Helical" evidence="6">
    <location>
        <begin position="478"/>
        <end position="498"/>
    </location>
</feature>
<accession>A0A1I2RAA9</accession>
<name>A0A1I2RAA9_9BACI</name>
<feature type="transmembrane region" description="Helical" evidence="6">
    <location>
        <begin position="323"/>
        <end position="346"/>
    </location>
</feature>
<evidence type="ECO:0000256" key="2">
    <source>
        <dbReference type="ARBA" id="ARBA00022475"/>
    </source>
</evidence>
<sequence>MSNHSSPSVLKGAFILTVAGLLSKILSAGYRVPLQNITGDLGFYIYQQVYPILGVAIVLSLYGFPAAISKLVSEITEEKRSLSVPSFYLPVFCWLMGICGSIFIVGFTQAPLIADIMGDEKLIPSLRSAFCVFLIVPFVSLFRGVFQGINQMKQTAVSQVTEQIIRVTIIIVTAVLVMKRGSMYAIGIGASAASFLGAVGAFMVLAAYFKNSHKWTFKRWSSSFSYIKPIFFYGLFICFNYMLLLSFQMVDALTLIPGLRQAGVDLEAARIWKGIFDRGQPLIQLGTVLASSVALAVIPSVTRTRFMKNRTEVERYVFASTKFSLIIALGAAVGLIVLFPSINALFFQDTEGTGPLRILMLVILFSSVSITTSSVLQGLGYVSQTAVIVICGVFIKYLMNAWLIPVYELKGAAFATIIAAAFVLFGNIVILGKDYSIRKWAGLPWVAILAALTGMAGLLTAVTSIAGYDIFESSRLGLLVYTLTLTAAGAGVYFILLLRLGAFFSYEVKVLPFYKWLIRLLPKGMKQ</sequence>
<feature type="transmembrane region" description="Helical" evidence="6">
    <location>
        <begin position="184"/>
        <end position="209"/>
    </location>
</feature>
<dbReference type="InterPro" id="IPR024923">
    <property type="entry name" value="PG_synth_SpoVB"/>
</dbReference>
<dbReference type="Proteomes" id="UP000198897">
    <property type="component" value="Unassembled WGS sequence"/>
</dbReference>
<reference evidence="8" key="1">
    <citation type="submission" date="2016-10" db="EMBL/GenBank/DDBJ databases">
        <authorList>
            <person name="Varghese N."/>
            <person name="Submissions S."/>
        </authorList>
    </citation>
    <scope>NUCLEOTIDE SEQUENCE [LARGE SCALE GENOMIC DNA]</scope>
    <source>
        <strain evidence="8">FP5</strain>
    </source>
</reference>
<keyword evidence="3 6" id="KW-0812">Transmembrane</keyword>
<dbReference type="InterPro" id="IPR050833">
    <property type="entry name" value="Poly_Biosynth_Transport"/>
</dbReference>
<evidence type="ECO:0000256" key="6">
    <source>
        <dbReference type="SAM" id="Phobius"/>
    </source>
</evidence>
<proteinExistence type="predicted"/>
<dbReference type="PIRSF" id="PIRSF038958">
    <property type="entry name" value="PG_synth_SpoVB"/>
    <property type="match status" value="1"/>
</dbReference>
<dbReference type="PANTHER" id="PTHR30250:SF29">
    <property type="entry name" value="POLYSACCHARIDE BIOSYNTHESIS PROTEIN C-TERMINAL DOMAIN-CONTAINING PROTEIN"/>
    <property type="match status" value="1"/>
</dbReference>
<dbReference type="InterPro" id="IPR002797">
    <property type="entry name" value="Polysacc_synth"/>
</dbReference>
<dbReference type="OrthoDB" id="9775950at2"/>
<keyword evidence="5 6" id="KW-0472">Membrane</keyword>
<feature type="transmembrane region" description="Helical" evidence="6">
    <location>
        <begin position="282"/>
        <end position="302"/>
    </location>
</feature>
<feature type="transmembrane region" description="Helical" evidence="6">
    <location>
        <begin position="411"/>
        <end position="431"/>
    </location>
</feature>
<feature type="transmembrane region" description="Helical" evidence="6">
    <location>
        <begin position="230"/>
        <end position="250"/>
    </location>
</feature>
<keyword evidence="4 6" id="KW-1133">Transmembrane helix</keyword>
<dbReference type="RefSeq" id="WP_089753588.1">
    <property type="nucleotide sequence ID" value="NZ_FOOG01000038.1"/>
</dbReference>
<organism evidence="7 8">
    <name type="scientific">Halobacillus alkaliphilus</name>
    <dbReference type="NCBI Taxonomy" id="396056"/>
    <lineage>
        <taxon>Bacteria</taxon>
        <taxon>Bacillati</taxon>
        <taxon>Bacillota</taxon>
        <taxon>Bacilli</taxon>
        <taxon>Bacillales</taxon>
        <taxon>Bacillaceae</taxon>
        <taxon>Halobacillus</taxon>
    </lineage>
</organism>
<dbReference type="AlphaFoldDB" id="A0A1I2RAA9"/>
<evidence type="ECO:0000256" key="5">
    <source>
        <dbReference type="ARBA" id="ARBA00023136"/>
    </source>
</evidence>
<dbReference type="EMBL" id="FOOG01000038">
    <property type="protein sequence ID" value="SFG36983.1"/>
    <property type="molecule type" value="Genomic_DNA"/>
</dbReference>
<evidence type="ECO:0000256" key="1">
    <source>
        <dbReference type="ARBA" id="ARBA00004651"/>
    </source>
</evidence>
<dbReference type="GO" id="GO:0005886">
    <property type="term" value="C:plasma membrane"/>
    <property type="evidence" value="ECO:0007669"/>
    <property type="project" value="UniProtKB-SubCell"/>
</dbReference>
<feature type="transmembrane region" description="Helical" evidence="6">
    <location>
        <begin position="43"/>
        <end position="66"/>
    </location>
</feature>
<evidence type="ECO:0000313" key="7">
    <source>
        <dbReference type="EMBL" id="SFG36983.1"/>
    </source>
</evidence>
<evidence type="ECO:0000256" key="3">
    <source>
        <dbReference type="ARBA" id="ARBA00022692"/>
    </source>
</evidence>
<evidence type="ECO:0000313" key="8">
    <source>
        <dbReference type="Proteomes" id="UP000198897"/>
    </source>
</evidence>
<feature type="transmembrane region" description="Helical" evidence="6">
    <location>
        <begin position="122"/>
        <end position="142"/>
    </location>
</feature>
<feature type="transmembrane region" description="Helical" evidence="6">
    <location>
        <begin position="386"/>
        <end position="405"/>
    </location>
</feature>
<keyword evidence="2" id="KW-1003">Cell membrane</keyword>
<feature type="transmembrane region" description="Helical" evidence="6">
    <location>
        <begin position="163"/>
        <end position="178"/>
    </location>
</feature>
<keyword evidence="8" id="KW-1185">Reference proteome</keyword>
<gene>
    <name evidence="7" type="ORF">SAMN05216353_13812</name>
</gene>
<feature type="transmembrane region" description="Helical" evidence="6">
    <location>
        <begin position="87"/>
        <end position="110"/>
    </location>
</feature>
<feature type="transmembrane region" description="Helical" evidence="6">
    <location>
        <begin position="358"/>
        <end position="379"/>
    </location>
</feature>
<evidence type="ECO:0000256" key="4">
    <source>
        <dbReference type="ARBA" id="ARBA00022989"/>
    </source>
</evidence>
<feature type="transmembrane region" description="Helical" evidence="6">
    <location>
        <begin position="443"/>
        <end position="466"/>
    </location>
</feature>
<dbReference type="PANTHER" id="PTHR30250">
    <property type="entry name" value="PST FAMILY PREDICTED COLANIC ACID TRANSPORTER"/>
    <property type="match status" value="1"/>
</dbReference>
<dbReference type="CDD" id="cd13124">
    <property type="entry name" value="MATE_SpoVB_like"/>
    <property type="match status" value="1"/>
</dbReference>
<protein>
    <submittedName>
        <fullName evidence="7">Polysaccharide transporter, PST family</fullName>
    </submittedName>
</protein>
<dbReference type="Pfam" id="PF01943">
    <property type="entry name" value="Polysacc_synt"/>
    <property type="match status" value="1"/>
</dbReference>